<evidence type="ECO:0000313" key="1">
    <source>
        <dbReference type="EMBL" id="TWU38685.1"/>
    </source>
</evidence>
<evidence type="ECO:0008006" key="3">
    <source>
        <dbReference type="Google" id="ProtNLM"/>
    </source>
</evidence>
<dbReference type="AlphaFoldDB" id="A0A5C6DR44"/>
<accession>A0A5C6DR44</accession>
<sequence length="100" mass="11335">MCGAVAVWSPPRVSHGFKPIKKLANSGKFCCSPLVLKYSLPTFVSQESPHLVITVFCPHCGRPNTVRDRIRNGTQRETCRHCNKNFGVRFRDGELYDITR</sequence>
<comment type="caution">
    <text evidence="1">The sequence shown here is derived from an EMBL/GenBank/DDBJ whole genome shotgun (WGS) entry which is preliminary data.</text>
</comment>
<name>A0A5C6DR44_9BACT</name>
<protein>
    <recommendedName>
        <fullName evidence="3">InsA N-terminal domain-containing protein</fullName>
    </recommendedName>
</protein>
<gene>
    <name evidence="1" type="ORF">Q31b_37630</name>
</gene>
<proteinExistence type="predicted"/>
<dbReference type="EMBL" id="SJPY01000006">
    <property type="protein sequence ID" value="TWU38685.1"/>
    <property type="molecule type" value="Genomic_DNA"/>
</dbReference>
<organism evidence="1 2">
    <name type="scientific">Novipirellula aureliae</name>
    <dbReference type="NCBI Taxonomy" id="2527966"/>
    <lineage>
        <taxon>Bacteria</taxon>
        <taxon>Pseudomonadati</taxon>
        <taxon>Planctomycetota</taxon>
        <taxon>Planctomycetia</taxon>
        <taxon>Pirellulales</taxon>
        <taxon>Pirellulaceae</taxon>
        <taxon>Novipirellula</taxon>
    </lineage>
</organism>
<reference evidence="1 2" key="1">
    <citation type="submission" date="2019-02" db="EMBL/GenBank/DDBJ databases">
        <title>Deep-cultivation of Planctomycetes and their phenomic and genomic characterization uncovers novel biology.</title>
        <authorList>
            <person name="Wiegand S."/>
            <person name="Jogler M."/>
            <person name="Boedeker C."/>
            <person name="Pinto D."/>
            <person name="Vollmers J."/>
            <person name="Rivas-Marin E."/>
            <person name="Kohn T."/>
            <person name="Peeters S.H."/>
            <person name="Heuer A."/>
            <person name="Rast P."/>
            <person name="Oberbeckmann S."/>
            <person name="Bunk B."/>
            <person name="Jeske O."/>
            <person name="Meyerdierks A."/>
            <person name="Storesund J.E."/>
            <person name="Kallscheuer N."/>
            <person name="Luecker S."/>
            <person name="Lage O.M."/>
            <person name="Pohl T."/>
            <person name="Merkel B.J."/>
            <person name="Hornburger P."/>
            <person name="Mueller R.-W."/>
            <person name="Bruemmer F."/>
            <person name="Labrenz M."/>
            <person name="Spormann A.M."/>
            <person name="Op Den Camp H."/>
            <person name="Overmann J."/>
            <person name="Amann R."/>
            <person name="Jetten M.S.M."/>
            <person name="Mascher T."/>
            <person name="Medema M.H."/>
            <person name="Devos D.P."/>
            <person name="Kaster A.-K."/>
            <person name="Ovreas L."/>
            <person name="Rohde M."/>
            <person name="Galperin M.Y."/>
            <person name="Jogler C."/>
        </authorList>
    </citation>
    <scope>NUCLEOTIDE SEQUENCE [LARGE SCALE GENOMIC DNA]</scope>
    <source>
        <strain evidence="1 2">Q31b</strain>
    </source>
</reference>
<evidence type="ECO:0000313" key="2">
    <source>
        <dbReference type="Proteomes" id="UP000315471"/>
    </source>
</evidence>
<keyword evidence="2" id="KW-1185">Reference proteome</keyword>
<dbReference type="Proteomes" id="UP000315471">
    <property type="component" value="Unassembled WGS sequence"/>
</dbReference>